<keyword evidence="3" id="KW-1185">Reference proteome</keyword>
<gene>
    <name evidence="2" type="ORF">GCM10012282_31320</name>
</gene>
<name>A0A917KVU8_9ACTN</name>
<reference evidence="2" key="1">
    <citation type="journal article" date="2014" name="Int. J. Syst. Evol. Microbiol.">
        <title>Complete genome sequence of Corynebacterium casei LMG S-19264T (=DSM 44701T), isolated from a smear-ripened cheese.</title>
        <authorList>
            <consortium name="US DOE Joint Genome Institute (JGI-PGF)"/>
            <person name="Walter F."/>
            <person name="Albersmeier A."/>
            <person name="Kalinowski J."/>
            <person name="Ruckert C."/>
        </authorList>
    </citation>
    <scope>NUCLEOTIDE SEQUENCE</scope>
    <source>
        <strain evidence="2">CGMCC 4.7272</strain>
    </source>
</reference>
<protein>
    <submittedName>
        <fullName evidence="2">Sugar-binding protein</fullName>
    </submittedName>
</protein>
<dbReference type="InterPro" id="IPR006059">
    <property type="entry name" value="SBP"/>
</dbReference>
<dbReference type="PANTHER" id="PTHR43649">
    <property type="entry name" value="ARABINOSE-BINDING PROTEIN-RELATED"/>
    <property type="match status" value="1"/>
</dbReference>
<dbReference type="AlphaFoldDB" id="A0A917KVU8"/>
<dbReference type="Pfam" id="PF13416">
    <property type="entry name" value="SBP_bac_8"/>
    <property type="match status" value="1"/>
</dbReference>
<proteinExistence type="predicted"/>
<accession>A0A917KVU8</accession>
<evidence type="ECO:0000256" key="1">
    <source>
        <dbReference type="SAM" id="SignalP"/>
    </source>
</evidence>
<dbReference type="Proteomes" id="UP000625682">
    <property type="component" value="Unassembled WGS sequence"/>
</dbReference>
<organism evidence="2 3">
    <name type="scientific">Streptomyces lacrimifluminis</name>
    <dbReference type="NCBI Taxonomy" id="1500077"/>
    <lineage>
        <taxon>Bacteria</taxon>
        <taxon>Bacillati</taxon>
        <taxon>Actinomycetota</taxon>
        <taxon>Actinomycetes</taxon>
        <taxon>Kitasatosporales</taxon>
        <taxon>Streptomycetaceae</taxon>
        <taxon>Streptomyces</taxon>
    </lineage>
</organism>
<evidence type="ECO:0000313" key="2">
    <source>
        <dbReference type="EMBL" id="GGJ32395.1"/>
    </source>
</evidence>
<dbReference type="Gene3D" id="3.40.190.10">
    <property type="entry name" value="Periplasmic binding protein-like II"/>
    <property type="match status" value="1"/>
</dbReference>
<dbReference type="PROSITE" id="PS51257">
    <property type="entry name" value="PROKAR_LIPOPROTEIN"/>
    <property type="match status" value="1"/>
</dbReference>
<feature type="signal peptide" evidence="1">
    <location>
        <begin position="1"/>
        <end position="26"/>
    </location>
</feature>
<feature type="chain" id="PRO_5039014371" evidence="1">
    <location>
        <begin position="27"/>
        <end position="442"/>
    </location>
</feature>
<dbReference type="RefSeq" id="WP_189147926.1">
    <property type="nucleotide sequence ID" value="NZ_BAABER010000009.1"/>
</dbReference>
<dbReference type="SUPFAM" id="SSF53850">
    <property type="entry name" value="Periplasmic binding protein-like II"/>
    <property type="match status" value="1"/>
</dbReference>
<dbReference type="InterPro" id="IPR050490">
    <property type="entry name" value="Bact_solute-bd_prot1"/>
</dbReference>
<dbReference type="EMBL" id="BMMU01000008">
    <property type="protein sequence ID" value="GGJ32395.1"/>
    <property type="molecule type" value="Genomic_DNA"/>
</dbReference>
<dbReference type="PANTHER" id="PTHR43649:SF32">
    <property type="entry name" value="SUGAR BINDING SECRETED PROTEIN"/>
    <property type="match status" value="1"/>
</dbReference>
<sequence>MRARTRTARQAVVLAAVASLGAGLLAGCADDGNGDSGGSSSSGGGGGKTTITLGLFGTMGFKEAGLYTEYEKLNPKIKIAENVIERNENYYPPLLNHLATNSGLQDVQAVEVANIAEIVSTQASKLTDLSKAPGVEAGTWLDWKWKQATTADGQTIGLGTDVGPMAICYRKDLFEQAGLPTDRDEVGKLWAGSWDKFVEVGQTFKKKAPAGTTFMDSPGGLLNAILGSESEKFYDASGEVIYKTNPAVKAGFDLTAKAATEGLVGNQTQFQPAWDTTIANSKFATISCPPWMLGTIKGKSKPESSGKWDVAVPPKAGNWGGTFLTVPKAGKNVAEATKLITWLTAPEQQAKLFSVQGNFPSTPAAYTLPEVTGAKNEMTGDAPIGTIFGEAAKAIPVQVIGPKDQIIMQGLSDNGVILVTKGKSAKEAWETATKTIDNNLEK</sequence>
<evidence type="ECO:0000313" key="3">
    <source>
        <dbReference type="Proteomes" id="UP000625682"/>
    </source>
</evidence>
<comment type="caution">
    <text evidence="2">The sequence shown here is derived from an EMBL/GenBank/DDBJ whole genome shotgun (WGS) entry which is preliminary data.</text>
</comment>
<keyword evidence="1" id="KW-0732">Signal</keyword>
<reference evidence="2" key="2">
    <citation type="submission" date="2020-09" db="EMBL/GenBank/DDBJ databases">
        <authorList>
            <person name="Sun Q."/>
            <person name="Zhou Y."/>
        </authorList>
    </citation>
    <scope>NUCLEOTIDE SEQUENCE</scope>
    <source>
        <strain evidence="2">CGMCC 4.7272</strain>
    </source>
</reference>